<organism evidence="2">
    <name type="scientific">uncultured Friedmanniella sp</name>
    <dbReference type="NCBI Taxonomy" id="335381"/>
    <lineage>
        <taxon>Bacteria</taxon>
        <taxon>Bacillati</taxon>
        <taxon>Actinomycetota</taxon>
        <taxon>Actinomycetes</taxon>
        <taxon>Propionibacteriales</taxon>
        <taxon>Nocardioidaceae</taxon>
        <taxon>Friedmanniella</taxon>
        <taxon>environmental samples</taxon>
    </lineage>
</organism>
<name>A0A6J4JZ58_9ACTN</name>
<protein>
    <submittedName>
        <fullName evidence="2">Uncharacterized protein</fullName>
    </submittedName>
</protein>
<dbReference type="EMBL" id="CADCTT010000025">
    <property type="protein sequence ID" value="CAA9291241.1"/>
    <property type="molecule type" value="Genomic_DNA"/>
</dbReference>
<gene>
    <name evidence="2" type="ORF">AVDCRST_MAG61-188</name>
</gene>
<reference evidence="2" key="1">
    <citation type="submission" date="2020-02" db="EMBL/GenBank/DDBJ databases">
        <authorList>
            <person name="Meier V. D."/>
        </authorList>
    </citation>
    <scope>NUCLEOTIDE SEQUENCE</scope>
    <source>
        <strain evidence="2">AVDCRST_MAG61</strain>
    </source>
</reference>
<evidence type="ECO:0000313" key="2">
    <source>
        <dbReference type="EMBL" id="CAA9291241.1"/>
    </source>
</evidence>
<feature type="region of interest" description="Disordered" evidence="1">
    <location>
        <begin position="15"/>
        <end position="53"/>
    </location>
</feature>
<sequence length="53" mass="5339">MPFCDGLSLNGRCPGGAVNAPRAGSGSEQTGLRISGPASLSAPQSQPSMIRRP</sequence>
<proteinExistence type="predicted"/>
<accession>A0A6J4JZ58</accession>
<dbReference type="AlphaFoldDB" id="A0A6J4JZ58"/>
<feature type="compositionally biased region" description="Low complexity" evidence="1">
    <location>
        <begin position="35"/>
        <end position="53"/>
    </location>
</feature>
<evidence type="ECO:0000256" key="1">
    <source>
        <dbReference type="SAM" id="MobiDB-lite"/>
    </source>
</evidence>